<sequence>PLCMEAEGPIVKGFDVIDLQRAVPFVQISHFGSALKVVDYFALAIMEDNASCLFGPDATTQRDTVFVLEAAGNHHTGVCQGAEPEGDL</sequence>
<dbReference type="Ensembl" id="ENSSPAT00000019910.1">
    <property type="protein sequence ID" value="ENSSPAP00000019614.1"/>
    <property type="gene ID" value="ENSSPAG00000014798.1"/>
</dbReference>
<dbReference type="AlphaFoldDB" id="A0A3B5APB1"/>
<name>A0A3B5APB1_9TELE</name>
<reference evidence="1" key="1">
    <citation type="submission" date="2023-09" db="UniProtKB">
        <authorList>
            <consortium name="Ensembl"/>
        </authorList>
    </citation>
    <scope>IDENTIFICATION</scope>
</reference>
<evidence type="ECO:0000313" key="1">
    <source>
        <dbReference type="Ensembl" id="ENSSPAP00000019614.1"/>
    </source>
</evidence>
<proteinExistence type="predicted"/>
<organism evidence="1">
    <name type="scientific">Stegastes partitus</name>
    <name type="common">bicolor damselfish</name>
    <dbReference type="NCBI Taxonomy" id="144197"/>
    <lineage>
        <taxon>Eukaryota</taxon>
        <taxon>Metazoa</taxon>
        <taxon>Chordata</taxon>
        <taxon>Craniata</taxon>
        <taxon>Vertebrata</taxon>
        <taxon>Euteleostomi</taxon>
        <taxon>Actinopterygii</taxon>
        <taxon>Neopterygii</taxon>
        <taxon>Teleostei</taxon>
        <taxon>Neoteleostei</taxon>
        <taxon>Acanthomorphata</taxon>
        <taxon>Ovalentaria</taxon>
        <taxon>Pomacentridae</taxon>
        <taxon>Stegastes</taxon>
    </lineage>
</organism>
<accession>A0A3B5APB1</accession>
<protein>
    <submittedName>
        <fullName evidence="1">Uncharacterized protein</fullName>
    </submittedName>
</protein>
<dbReference type="GeneTree" id="ENSGT00940000177951"/>